<protein>
    <submittedName>
        <fullName evidence="2">Uncharacterized protein</fullName>
    </submittedName>
</protein>
<keyword evidence="3" id="KW-1185">Reference proteome</keyword>
<keyword evidence="1" id="KW-1133">Transmembrane helix</keyword>
<reference evidence="2 3" key="1">
    <citation type="journal article" date="2020" name="Genome Biol. Evol.">
        <title>Comparative genomics of strictly vertically transmitted, feminizing microsporidia endosymbionts of amphipod crustaceans.</title>
        <authorList>
            <person name="Cormier A."/>
            <person name="Chebbi M.A."/>
            <person name="Giraud I."/>
            <person name="Wattier R."/>
            <person name="Teixeira M."/>
            <person name="Gilbert C."/>
            <person name="Rigaud T."/>
            <person name="Cordaux R."/>
        </authorList>
    </citation>
    <scope>NUCLEOTIDE SEQUENCE [LARGE SCALE GENOMIC DNA]</scope>
    <source>
        <strain evidence="2 3">Ou3-Ou53</strain>
    </source>
</reference>
<dbReference type="AlphaFoldDB" id="A0A9P6KXI5"/>
<accession>A0A9P6KXI5</accession>
<keyword evidence="1" id="KW-0812">Transmembrane</keyword>
<feature type="non-terminal residue" evidence="2">
    <location>
        <position position="121"/>
    </location>
</feature>
<dbReference type="EMBL" id="SBJO01001643">
    <property type="protein sequence ID" value="KAF9742721.1"/>
    <property type="molecule type" value="Genomic_DNA"/>
</dbReference>
<sequence length="121" mass="13971">MVIFSAISMSIVMVIFFLALLMNLRNQKDMKVDPTDEHSIVDSNLPANKKTTKNIKKDCEKKSKCFEEDCSTITNNSDSENLMSQKFICKLKIAKRNKKRNTDTLLCIKTWLEGKEYIVED</sequence>
<organism evidence="2 3">
    <name type="scientific">Nosema granulosis</name>
    <dbReference type="NCBI Taxonomy" id="83296"/>
    <lineage>
        <taxon>Eukaryota</taxon>
        <taxon>Fungi</taxon>
        <taxon>Fungi incertae sedis</taxon>
        <taxon>Microsporidia</taxon>
        <taxon>Nosematidae</taxon>
        <taxon>Nosema</taxon>
    </lineage>
</organism>
<proteinExistence type="predicted"/>
<comment type="caution">
    <text evidence="2">The sequence shown here is derived from an EMBL/GenBank/DDBJ whole genome shotgun (WGS) entry which is preliminary data.</text>
</comment>
<evidence type="ECO:0000313" key="2">
    <source>
        <dbReference type="EMBL" id="KAF9742721.1"/>
    </source>
</evidence>
<keyword evidence="1" id="KW-0472">Membrane</keyword>
<evidence type="ECO:0000313" key="3">
    <source>
        <dbReference type="Proteomes" id="UP000740883"/>
    </source>
</evidence>
<name>A0A9P6KXI5_9MICR</name>
<gene>
    <name evidence="2" type="ORF">NGRA_3611</name>
</gene>
<evidence type="ECO:0000256" key="1">
    <source>
        <dbReference type="SAM" id="Phobius"/>
    </source>
</evidence>
<feature type="transmembrane region" description="Helical" evidence="1">
    <location>
        <begin position="6"/>
        <end position="24"/>
    </location>
</feature>
<dbReference type="Proteomes" id="UP000740883">
    <property type="component" value="Unassembled WGS sequence"/>
</dbReference>